<dbReference type="PANTHER" id="PTHR43861:SF1">
    <property type="entry name" value="TRANS-ACONITATE 2-METHYLTRANSFERASE"/>
    <property type="match status" value="1"/>
</dbReference>
<accession>A0ABZ1YS94</accession>
<keyword evidence="2" id="KW-0489">Methyltransferase</keyword>
<evidence type="ECO:0000313" key="3">
    <source>
        <dbReference type="Proteomes" id="UP001432062"/>
    </source>
</evidence>
<proteinExistence type="predicted"/>
<dbReference type="EMBL" id="CP109441">
    <property type="protein sequence ID" value="WUV46142.1"/>
    <property type="molecule type" value="Genomic_DNA"/>
</dbReference>
<dbReference type="InterPro" id="IPR029063">
    <property type="entry name" value="SAM-dependent_MTases_sf"/>
</dbReference>
<dbReference type="Gene3D" id="3.40.50.150">
    <property type="entry name" value="Vaccinia Virus protein VP39"/>
    <property type="match status" value="1"/>
</dbReference>
<sequence>MCSYRLDAEYADPTPLKVRIDTHERYSERPDDPTANVLTALELTGTEHLADIGCGDARFLAHLAGNGHQGPLVGIDTSPAMVAAANAVPGVRGVFGSADRIPFDDNSFDALTARHMLYHLANPLAALEEFRRTTKPGGTVAVVVNHPGTYPCTTELVVAHAATYGLGLGEAMTVDSDTLPELMSEVFGDVRIQRSDNALVFDTPDPLVRFAEALFTFYGVTPNHPRRQAILNDLREDVQDWFTHHPGKTWRDPKGYIVATAVVDHQGSAPSAST</sequence>
<keyword evidence="3" id="KW-1185">Reference proteome</keyword>
<keyword evidence="2" id="KW-0808">Transferase</keyword>
<dbReference type="InterPro" id="IPR013216">
    <property type="entry name" value="Methyltransf_11"/>
</dbReference>
<dbReference type="CDD" id="cd02440">
    <property type="entry name" value="AdoMet_MTases"/>
    <property type="match status" value="1"/>
</dbReference>
<evidence type="ECO:0000313" key="2">
    <source>
        <dbReference type="EMBL" id="WUV46142.1"/>
    </source>
</evidence>
<evidence type="ECO:0000259" key="1">
    <source>
        <dbReference type="Pfam" id="PF08241"/>
    </source>
</evidence>
<dbReference type="RefSeq" id="WP_329409719.1">
    <property type="nucleotide sequence ID" value="NZ_CP109441.1"/>
</dbReference>
<dbReference type="SUPFAM" id="SSF53335">
    <property type="entry name" value="S-adenosyl-L-methionine-dependent methyltransferases"/>
    <property type="match status" value="1"/>
</dbReference>
<feature type="domain" description="Methyltransferase type 11" evidence="1">
    <location>
        <begin position="51"/>
        <end position="141"/>
    </location>
</feature>
<dbReference type="Proteomes" id="UP001432062">
    <property type="component" value="Chromosome"/>
</dbReference>
<dbReference type="PANTHER" id="PTHR43861">
    <property type="entry name" value="TRANS-ACONITATE 2-METHYLTRANSFERASE-RELATED"/>
    <property type="match status" value="1"/>
</dbReference>
<dbReference type="Pfam" id="PF08241">
    <property type="entry name" value="Methyltransf_11"/>
    <property type="match status" value="1"/>
</dbReference>
<dbReference type="GO" id="GO:0032259">
    <property type="term" value="P:methylation"/>
    <property type="evidence" value="ECO:0007669"/>
    <property type="project" value="UniProtKB-KW"/>
</dbReference>
<organism evidence="2 3">
    <name type="scientific">Nocardia vinacea</name>
    <dbReference type="NCBI Taxonomy" id="96468"/>
    <lineage>
        <taxon>Bacteria</taxon>
        <taxon>Bacillati</taxon>
        <taxon>Actinomycetota</taxon>
        <taxon>Actinomycetes</taxon>
        <taxon>Mycobacteriales</taxon>
        <taxon>Nocardiaceae</taxon>
        <taxon>Nocardia</taxon>
    </lineage>
</organism>
<gene>
    <name evidence="2" type="ORF">OG563_44970</name>
</gene>
<reference evidence="2" key="1">
    <citation type="submission" date="2022-10" db="EMBL/GenBank/DDBJ databases">
        <title>The complete genomes of actinobacterial strains from the NBC collection.</title>
        <authorList>
            <person name="Joergensen T.S."/>
            <person name="Alvarez Arevalo M."/>
            <person name="Sterndorff E.B."/>
            <person name="Faurdal D."/>
            <person name="Vuksanovic O."/>
            <person name="Mourched A.-S."/>
            <person name="Charusanti P."/>
            <person name="Shaw S."/>
            <person name="Blin K."/>
            <person name="Weber T."/>
        </authorList>
    </citation>
    <scope>NUCLEOTIDE SEQUENCE</scope>
    <source>
        <strain evidence="2">NBC_01482</strain>
    </source>
</reference>
<name>A0ABZ1YS94_9NOCA</name>
<protein>
    <submittedName>
        <fullName evidence="2">Class I SAM-dependent methyltransferase</fullName>
    </submittedName>
</protein>
<dbReference type="GO" id="GO:0008168">
    <property type="term" value="F:methyltransferase activity"/>
    <property type="evidence" value="ECO:0007669"/>
    <property type="project" value="UniProtKB-KW"/>
</dbReference>